<feature type="repeat" description="PPR" evidence="2">
    <location>
        <begin position="707"/>
        <end position="741"/>
    </location>
</feature>
<feature type="repeat" description="PPR" evidence="2">
    <location>
        <begin position="606"/>
        <end position="640"/>
    </location>
</feature>
<dbReference type="SUPFAM" id="SSF48452">
    <property type="entry name" value="TPR-like"/>
    <property type="match status" value="1"/>
</dbReference>
<keyword evidence="1" id="KW-0677">Repeat</keyword>
<keyword evidence="4" id="KW-1185">Reference proteome</keyword>
<feature type="repeat" description="PPR" evidence="2">
    <location>
        <begin position="505"/>
        <end position="539"/>
    </location>
</feature>
<dbReference type="Gene3D" id="1.25.40.10">
    <property type="entry name" value="Tetratricopeptide repeat domain"/>
    <property type="match status" value="7"/>
</dbReference>
<gene>
    <name evidence="3" type="ORF">KP509_39G008600</name>
</gene>
<dbReference type="NCBIfam" id="TIGR00756">
    <property type="entry name" value="PPR"/>
    <property type="match status" value="7"/>
</dbReference>
<accession>A0A8T2PXV4</accession>
<evidence type="ECO:0000256" key="1">
    <source>
        <dbReference type="ARBA" id="ARBA00022737"/>
    </source>
</evidence>
<dbReference type="FunFam" id="1.25.40.10:FF:000381">
    <property type="entry name" value="Pentatricopeptide repeat-containing protein"/>
    <property type="match status" value="1"/>
</dbReference>
<dbReference type="PANTHER" id="PTHR47926:SF533">
    <property type="entry name" value="DYW DOMAIN-CONTAINING PROTEIN"/>
    <property type="match status" value="1"/>
</dbReference>
<evidence type="ECO:0000313" key="4">
    <source>
        <dbReference type="Proteomes" id="UP000825935"/>
    </source>
</evidence>
<organism evidence="3 4">
    <name type="scientific">Ceratopteris richardii</name>
    <name type="common">Triangle waterfern</name>
    <dbReference type="NCBI Taxonomy" id="49495"/>
    <lineage>
        <taxon>Eukaryota</taxon>
        <taxon>Viridiplantae</taxon>
        <taxon>Streptophyta</taxon>
        <taxon>Embryophyta</taxon>
        <taxon>Tracheophyta</taxon>
        <taxon>Polypodiopsida</taxon>
        <taxon>Polypodiidae</taxon>
        <taxon>Polypodiales</taxon>
        <taxon>Pteridineae</taxon>
        <taxon>Pteridaceae</taxon>
        <taxon>Parkerioideae</taxon>
        <taxon>Ceratopteris</taxon>
    </lineage>
</organism>
<evidence type="ECO:0008006" key="5">
    <source>
        <dbReference type="Google" id="ProtNLM"/>
    </source>
</evidence>
<reference evidence="3" key="1">
    <citation type="submission" date="2021-08" db="EMBL/GenBank/DDBJ databases">
        <title>WGS assembly of Ceratopteris richardii.</title>
        <authorList>
            <person name="Marchant D.B."/>
            <person name="Chen G."/>
            <person name="Jenkins J."/>
            <person name="Shu S."/>
            <person name="Leebens-Mack J."/>
            <person name="Grimwood J."/>
            <person name="Schmutz J."/>
            <person name="Soltis P."/>
            <person name="Soltis D."/>
            <person name="Chen Z.-H."/>
        </authorList>
    </citation>
    <scope>NUCLEOTIDE SEQUENCE</scope>
    <source>
        <strain evidence="3">Whitten #5841</strain>
        <tissue evidence="3">Leaf</tissue>
    </source>
</reference>
<dbReference type="InterPro" id="IPR002885">
    <property type="entry name" value="PPR_rpt"/>
</dbReference>
<dbReference type="Pfam" id="PF13041">
    <property type="entry name" value="PPR_2"/>
    <property type="match status" value="4"/>
</dbReference>
<dbReference type="Proteomes" id="UP000825935">
    <property type="component" value="Chromosome 39"/>
</dbReference>
<name>A0A8T2PXV4_CERRI</name>
<evidence type="ECO:0000256" key="2">
    <source>
        <dbReference type="PROSITE-ProRule" id="PRU00708"/>
    </source>
</evidence>
<dbReference type="PANTHER" id="PTHR47926">
    <property type="entry name" value="PENTATRICOPEPTIDE REPEAT-CONTAINING PROTEIN"/>
    <property type="match status" value="1"/>
</dbReference>
<protein>
    <recommendedName>
        <fullName evidence="5">Pentatricopeptide repeat-containing protein</fullName>
    </recommendedName>
</protein>
<feature type="repeat" description="PPR" evidence="2">
    <location>
        <begin position="403"/>
        <end position="433"/>
    </location>
</feature>
<dbReference type="Pfam" id="PF01535">
    <property type="entry name" value="PPR"/>
    <property type="match status" value="5"/>
</dbReference>
<feature type="repeat" description="PPR" evidence="2">
    <location>
        <begin position="302"/>
        <end position="336"/>
    </location>
</feature>
<dbReference type="AlphaFoldDB" id="A0A8T2PXV4"/>
<sequence length="943" mass="107283">MRTQTNSSIFGKHGIYWSRWFCHYTQSQTKLANLLRLLKDCVKKKDAAVGTQVRELITRNGLQSHPLFAPLLIRLCVISRLLQDAQDIFNALVEPEPPSWYAMLHAYSKLGAPASSTLSLFIQMLDCDVPLHPHAFVDAIKACASSRSLYQGIIMHVLIVESGFESQVHLGTALIDMYTRCNALQDAKNVFGHFTDKNVFLYTALISGLTQQGNVHEAIALFVRMLKEGVKPSNVTYICAIKACSSIKTFDLGRLCHSQIVEEDSYLWMDDVIISNTLLDMYGKCGSVEDARCVFNVMRIRDVITWTTMLEGYSMQASQEEVFYLFQQMQQEGIQAGLVTYIIILSVCFDSQSQTKGKSIHSVLLINPLESNIQVDSTIINMYAKCGNLQEARKSFDRLQVLDVVSWTTMLEAYAEQGDIEEVFVLFTQMQYYSDIEFDKVTFSPLLKVCTKVGACDWGRYVHSWIIERKCELEVVLIGALIDLYSKCGNIEDAHQLFNKMPVKNIITVTTLLNGYTHLGFYEEAFSLYVQLREDGFVPDHIMFNVLTKSCSNDAFEGDDKLMNQQTFEHHDDHNTLFLNKVLTRFITHRKLEDALDIFSQHAGQHKATWSSMIALLCKNNYCYVVLLLFEQMKQQGIKVEAPTYVWALKACTKMAALEQGKFIHVQIDQNLWQADSILGSTLIDMYCKCNCLLTAEVVFNRLVKRDVVAWNSMIAGYAHNNDYRTALIYFKSMQHVGIKPNEVVYISLLSSCSSRGFINEGLHLFQSIELDVLMKPSVGYYHCMVDLCGRNGFLKEANDLLLTMPILPDLAAWMSLLSHSRTFGRVEIATGCYQNIVMLDESHASSYELMSKLYLDVGRVDDANEVQERRKQAHARKKSAVAFIEVNNKVGIFLVGGRDHEQYQEVSCRLQNCYKYMREFGFIPLVDSVLRLNNVENELVLP</sequence>
<dbReference type="GO" id="GO:0009451">
    <property type="term" value="P:RNA modification"/>
    <property type="evidence" value="ECO:0007669"/>
    <property type="project" value="InterPro"/>
</dbReference>
<comment type="caution">
    <text evidence="3">The sequence shown here is derived from an EMBL/GenBank/DDBJ whole genome shotgun (WGS) entry which is preliminary data.</text>
</comment>
<dbReference type="EMBL" id="CM035444">
    <property type="protein sequence ID" value="KAH7276467.1"/>
    <property type="molecule type" value="Genomic_DNA"/>
</dbReference>
<dbReference type="GO" id="GO:0003723">
    <property type="term" value="F:RNA binding"/>
    <property type="evidence" value="ECO:0007669"/>
    <property type="project" value="InterPro"/>
</dbReference>
<dbReference type="InterPro" id="IPR046960">
    <property type="entry name" value="PPR_At4g14850-like_plant"/>
</dbReference>
<evidence type="ECO:0000313" key="3">
    <source>
        <dbReference type="EMBL" id="KAH7276467.1"/>
    </source>
</evidence>
<dbReference type="FunFam" id="1.25.40.10:FF:000343">
    <property type="entry name" value="Pentatricopeptide repeat-containing protein At3g58590"/>
    <property type="match status" value="1"/>
</dbReference>
<feature type="repeat" description="PPR" evidence="2">
    <location>
        <begin position="198"/>
        <end position="232"/>
    </location>
</feature>
<proteinExistence type="predicted"/>
<dbReference type="OrthoDB" id="10394711at2759"/>
<dbReference type="FunFam" id="1.25.40.10:FF:000158">
    <property type="entry name" value="pentatricopeptide repeat-containing protein At2g33680"/>
    <property type="match status" value="1"/>
</dbReference>
<dbReference type="PROSITE" id="PS51375">
    <property type="entry name" value="PPR"/>
    <property type="match status" value="6"/>
</dbReference>
<dbReference type="InterPro" id="IPR011990">
    <property type="entry name" value="TPR-like_helical_dom_sf"/>
</dbReference>
<dbReference type="GO" id="GO:0048731">
    <property type="term" value="P:system development"/>
    <property type="evidence" value="ECO:0007669"/>
    <property type="project" value="UniProtKB-ARBA"/>
</dbReference>